<dbReference type="STRING" id="512763.DC20_04785"/>
<keyword evidence="31" id="KW-1185">Reference proteome</keyword>
<dbReference type="InterPro" id="IPR006158">
    <property type="entry name" value="Cobalamin-bd"/>
</dbReference>
<dbReference type="InterPro" id="IPR033706">
    <property type="entry name" value="Met_synthase_B12-bd"/>
</dbReference>
<evidence type="ECO:0000256" key="17">
    <source>
        <dbReference type="ARBA" id="ARBA00023285"/>
    </source>
</evidence>
<evidence type="ECO:0000256" key="18">
    <source>
        <dbReference type="ARBA" id="ARBA00025552"/>
    </source>
</evidence>
<evidence type="ECO:0000256" key="3">
    <source>
        <dbReference type="ARBA" id="ARBA00001956"/>
    </source>
</evidence>
<dbReference type="Gene3D" id="3.20.20.20">
    <property type="entry name" value="Dihydropteroate synthase-like"/>
    <property type="match status" value="1"/>
</dbReference>
<dbReference type="KEGG" id="rti:DC20_04785"/>
<evidence type="ECO:0000256" key="22">
    <source>
        <dbReference type="PIRSR" id="PIRSR000381-1"/>
    </source>
</evidence>
<evidence type="ECO:0000256" key="7">
    <source>
        <dbReference type="ARBA" id="ARBA00013998"/>
    </source>
</evidence>
<comment type="domain">
    <text evidence="21">Modular enzyme with four functionally distinct domains. The isolated Hcy-binding domain catalyzes methyl transfer from free methylcobalamin to homocysteine. The Hcy-binding domain in association with the pterin-binding domain catalyzes the methylation of cob(I)alamin by methyltetrahydrofolate and the methylation of homocysteine. The B12-binding domain binds the cofactor. The AdoMet activation domain binds S-adenosyl-L-methionine. Under aerobic conditions cob(I)alamin can be converted to inactive cob(II)alamin. Reductive methylation by S-adenosyl-L-methionine and flavodoxin regenerates methylcobalamin.</text>
</comment>
<dbReference type="GO" id="GO:0008705">
    <property type="term" value="F:methionine synthase activity"/>
    <property type="evidence" value="ECO:0007669"/>
    <property type="project" value="UniProtKB-UniRule"/>
</dbReference>
<comment type="catalytic activity">
    <reaction evidence="1 21">
        <text>(6S)-5-methyl-5,6,7,8-tetrahydrofolate + L-homocysteine = (6S)-5,6,7,8-tetrahydrofolate + L-methionine</text>
        <dbReference type="Rhea" id="RHEA:11172"/>
        <dbReference type="ChEBI" id="CHEBI:18608"/>
        <dbReference type="ChEBI" id="CHEBI:57453"/>
        <dbReference type="ChEBI" id="CHEBI:57844"/>
        <dbReference type="ChEBI" id="CHEBI:58199"/>
        <dbReference type="EC" id="2.1.1.13"/>
    </reaction>
</comment>
<dbReference type="SUPFAM" id="SSF56507">
    <property type="entry name" value="Methionine synthase activation domain-like"/>
    <property type="match status" value="1"/>
</dbReference>
<dbReference type="NCBIfam" id="NF007024">
    <property type="entry name" value="PRK09490.1"/>
    <property type="match status" value="1"/>
</dbReference>
<comment type="function">
    <text evidence="18 21">Catalyzes the transfer of a methyl group from methyl-cobalamin to homocysteine, yielding enzyme-bound cob(I)alamin and methionine. Subsequently, remethylates the cofactor using methyltetrahydrofolate.</text>
</comment>
<dbReference type="Gene3D" id="3.20.20.330">
    <property type="entry name" value="Homocysteine-binding-like domain"/>
    <property type="match status" value="1"/>
</dbReference>
<dbReference type="AlphaFoldDB" id="A0A0P0C1F0"/>
<evidence type="ECO:0000259" key="25">
    <source>
        <dbReference type="PROSITE" id="PS50970"/>
    </source>
</evidence>
<dbReference type="CDD" id="cd02069">
    <property type="entry name" value="methionine_synthase_B12_BD"/>
    <property type="match status" value="1"/>
</dbReference>
<evidence type="ECO:0000256" key="6">
    <source>
        <dbReference type="ARBA" id="ARBA00012032"/>
    </source>
</evidence>
<feature type="binding site" evidence="23">
    <location>
        <begin position="758"/>
        <end position="762"/>
    </location>
    <ligand>
        <name>methylcob(III)alamin</name>
        <dbReference type="ChEBI" id="CHEBI:28115"/>
    </ligand>
</feature>
<keyword evidence="14" id="KW-0677">Repeat</keyword>
<evidence type="ECO:0000256" key="9">
    <source>
        <dbReference type="ARBA" id="ARBA00022605"/>
    </source>
</evidence>
<dbReference type="SUPFAM" id="SSF52242">
    <property type="entry name" value="Cobalamin (vitamin B12)-binding domain"/>
    <property type="match status" value="1"/>
</dbReference>
<accession>A0A0P0C1F0</accession>
<dbReference type="GO" id="GO:0005829">
    <property type="term" value="C:cytosol"/>
    <property type="evidence" value="ECO:0007669"/>
    <property type="project" value="TreeGrafter"/>
</dbReference>
<keyword evidence="13 21" id="KW-0479">Metal-binding</keyword>
<feature type="domain" description="B12-binding" evidence="28">
    <location>
        <begin position="748"/>
        <end position="883"/>
    </location>
</feature>
<evidence type="ECO:0000256" key="13">
    <source>
        <dbReference type="ARBA" id="ARBA00022723"/>
    </source>
</evidence>
<evidence type="ECO:0000259" key="29">
    <source>
        <dbReference type="PROSITE" id="PS51337"/>
    </source>
</evidence>
<evidence type="ECO:0000256" key="15">
    <source>
        <dbReference type="ARBA" id="ARBA00022833"/>
    </source>
</evidence>
<evidence type="ECO:0000256" key="5">
    <source>
        <dbReference type="ARBA" id="ARBA00010398"/>
    </source>
</evidence>
<dbReference type="GO" id="GO:0008270">
    <property type="term" value="F:zinc ion binding"/>
    <property type="evidence" value="ECO:0007669"/>
    <property type="project" value="UniProtKB-UniRule"/>
</dbReference>
<dbReference type="FunFam" id="3.20.20.330:FF:000001">
    <property type="entry name" value="Methionine synthase"/>
    <property type="match status" value="1"/>
</dbReference>
<evidence type="ECO:0000256" key="1">
    <source>
        <dbReference type="ARBA" id="ARBA00001700"/>
    </source>
</evidence>
<comment type="similarity">
    <text evidence="5">Belongs to the vitamin-B12 dependent methionine synthase family.</text>
</comment>
<dbReference type="PANTHER" id="PTHR45833:SF1">
    <property type="entry name" value="METHIONINE SYNTHASE"/>
    <property type="match status" value="1"/>
</dbReference>
<evidence type="ECO:0000256" key="4">
    <source>
        <dbReference type="ARBA" id="ARBA00005178"/>
    </source>
</evidence>
<dbReference type="PROSITE" id="PS50972">
    <property type="entry name" value="PTERIN_BINDING"/>
    <property type="match status" value="1"/>
</dbReference>
<feature type="binding site" evidence="23">
    <location>
        <position position="1139"/>
    </location>
    <ligand>
        <name>S-adenosyl-L-methionine</name>
        <dbReference type="ChEBI" id="CHEBI:59789"/>
    </ligand>
</feature>
<dbReference type="InterPro" id="IPR003759">
    <property type="entry name" value="Cbl-bd_cap"/>
</dbReference>
<evidence type="ECO:0000256" key="11">
    <source>
        <dbReference type="ARBA" id="ARBA00022679"/>
    </source>
</evidence>
<dbReference type="Gene3D" id="3.40.50.280">
    <property type="entry name" value="Cobalamin-binding domain"/>
    <property type="match status" value="1"/>
</dbReference>
<dbReference type="InterPro" id="IPR036594">
    <property type="entry name" value="Meth_synthase_dom"/>
</dbReference>
<dbReference type="GO" id="GO:0046653">
    <property type="term" value="P:tetrahydrofolate metabolic process"/>
    <property type="evidence" value="ECO:0007669"/>
    <property type="project" value="TreeGrafter"/>
</dbReference>
<keyword evidence="9 21" id="KW-0028">Amino-acid biosynthesis</keyword>
<proteinExistence type="inferred from homology"/>
<evidence type="ECO:0000256" key="12">
    <source>
        <dbReference type="ARBA" id="ARBA00022691"/>
    </source>
</evidence>
<dbReference type="InterPro" id="IPR036724">
    <property type="entry name" value="Cobalamin-bd_sf"/>
</dbReference>
<evidence type="ECO:0000256" key="10">
    <source>
        <dbReference type="ARBA" id="ARBA00022628"/>
    </source>
</evidence>
<evidence type="ECO:0000313" key="31">
    <source>
        <dbReference type="Proteomes" id="UP000061382"/>
    </source>
</evidence>
<organism evidence="30 31">
    <name type="scientific">Rufibacter tibetensis</name>
    <dbReference type="NCBI Taxonomy" id="512763"/>
    <lineage>
        <taxon>Bacteria</taxon>
        <taxon>Pseudomonadati</taxon>
        <taxon>Bacteroidota</taxon>
        <taxon>Cytophagia</taxon>
        <taxon>Cytophagales</taxon>
        <taxon>Hymenobacteraceae</taxon>
        <taxon>Rufibacter</taxon>
    </lineage>
</organism>
<dbReference type="InterPro" id="IPR004223">
    <property type="entry name" value="VitB12-dep_Met_synth_activ_dom"/>
</dbReference>
<dbReference type="FunFam" id="3.20.20.20:FF:000002">
    <property type="entry name" value="Methionine synthase"/>
    <property type="match status" value="1"/>
</dbReference>
<dbReference type="RefSeq" id="WP_062542789.1">
    <property type="nucleotide sequence ID" value="NZ_CP012643.1"/>
</dbReference>
<feature type="domain" description="Hcy-binding" evidence="25">
    <location>
        <begin position="1"/>
        <end position="321"/>
    </location>
</feature>
<dbReference type="NCBIfam" id="TIGR02082">
    <property type="entry name" value="metH"/>
    <property type="match status" value="1"/>
</dbReference>
<dbReference type="Pfam" id="PF00809">
    <property type="entry name" value="Pterin_bind"/>
    <property type="match status" value="1"/>
</dbReference>
<feature type="binding site" description="axial binding residue" evidence="22">
    <location>
        <position position="761"/>
    </location>
    <ligand>
        <name>methylcob(III)alamin</name>
        <dbReference type="ChEBI" id="CHEBI:28115"/>
    </ligand>
    <ligandPart>
        <name>Co</name>
        <dbReference type="ChEBI" id="CHEBI:27638"/>
    </ligandPart>
</feature>
<dbReference type="Pfam" id="PF02310">
    <property type="entry name" value="B12-binding"/>
    <property type="match status" value="1"/>
</dbReference>
<dbReference type="InterPro" id="IPR037010">
    <property type="entry name" value="VitB12-dep_Met_synth_activ_sf"/>
</dbReference>
<evidence type="ECO:0000256" key="20">
    <source>
        <dbReference type="NCBIfam" id="TIGR02082"/>
    </source>
</evidence>
<evidence type="ECO:0000256" key="2">
    <source>
        <dbReference type="ARBA" id="ARBA00001947"/>
    </source>
</evidence>
<dbReference type="PATRIC" id="fig|512763.3.peg.1060"/>
<dbReference type="Gene3D" id="1.10.1240.10">
    <property type="entry name" value="Methionine synthase domain"/>
    <property type="match status" value="1"/>
</dbReference>
<dbReference type="PIRSF" id="PIRSF000381">
    <property type="entry name" value="MetH"/>
    <property type="match status" value="1"/>
</dbReference>
<dbReference type="SUPFAM" id="SSF47644">
    <property type="entry name" value="Methionine synthase domain"/>
    <property type="match status" value="1"/>
</dbReference>
<reference evidence="30 31" key="1">
    <citation type="submission" date="2015-08" db="EMBL/GenBank/DDBJ databases">
        <title>Complete genome sequence of Rufibacter tibetensis strain 1351t, a radiation-resistant bacterium from tibet plateau.</title>
        <authorList>
            <person name="Dai J."/>
        </authorList>
    </citation>
    <scope>NUCLEOTIDE SEQUENCE [LARGE SCALE GENOMIC DNA]</scope>
    <source>
        <strain evidence="30 31">1351</strain>
    </source>
</reference>
<dbReference type="Pfam" id="PF02965">
    <property type="entry name" value="Met_synt_B12"/>
    <property type="match status" value="1"/>
</dbReference>
<dbReference type="InterPro" id="IPR000489">
    <property type="entry name" value="Pterin-binding_dom"/>
</dbReference>
<keyword evidence="16 21" id="KW-0486">Methionine biosynthesis</keyword>
<name>A0A0P0C1F0_9BACT</name>
<keyword evidence="11 21" id="KW-0808">Transferase</keyword>
<evidence type="ECO:0000256" key="23">
    <source>
        <dbReference type="PIRSR" id="PIRSR000381-2"/>
    </source>
</evidence>
<dbReference type="PANTHER" id="PTHR45833">
    <property type="entry name" value="METHIONINE SYNTHASE"/>
    <property type="match status" value="1"/>
</dbReference>
<feature type="binding site" evidence="22 24">
    <location>
        <position position="306"/>
    </location>
    <ligand>
        <name>Zn(2+)</name>
        <dbReference type="ChEBI" id="CHEBI:29105"/>
    </ligand>
</feature>
<evidence type="ECO:0000313" key="30">
    <source>
        <dbReference type="EMBL" id="ALI98421.1"/>
    </source>
</evidence>
<keyword evidence="8 21" id="KW-0489">Methyltransferase</keyword>
<feature type="binding site" evidence="23">
    <location>
        <position position="862"/>
    </location>
    <ligand>
        <name>methylcob(III)alamin</name>
        <dbReference type="ChEBI" id="CHEBI:28115"/>
    </ligand>
</feature>
<dbReference type="InterPro" id="IPR036589">
    <property type="entry name" value="HCY_dom_sf"/>
</dbReference>
<dbReference type="InterPro" id="IPR003726">
    <property type="entry name" value="HCY_dom"/>
</dbReference>
<evidence type="ECO:0000256" key="19">
    <source>
        <dbReference type="ARBA" id="ARBA00031040"/>
    </source>
</evidence>
<feature type="domain" description="Pterin-binding" evidence="26">
    <location>
        <begin position="352"/>
        <end position="613"/>
    </location>
</feature>
<comment type="pathway">
    <text evidence="4 21">Amino-acid biosynthesis; L-methionine biosynthesis via de novo pathway; L-methionine from L-homocysteine (MetH route): step 1/1.</text>
</comment>
<protein>
    <recommendedName>
        <fullName evidence="7 20">Methionine synthase</fullName>
        <ecNumber evidence="6 20">2.1.1.13</ecNumber>
    </recommendedName>
    <alternativeName>
        <fullName evidence="19 21">5-methyltetrahydrofolate--homocysteine methyltransferase</fullName>
    </alternativeName>
</protein>
<evidence type="ECO:0000256" key="16">
    <source>
        <dbReference type="ARBA" id="ARBA00023167"/>
    </source>
</evidence>
<feature type="binding site" evidence="23">
    <location>
        <position position="806"/>
    </location>
    <ligand>
        <name>methylcob(III)alamin</name>
        <dbReference type="ChEBI" id="CHEBI:28115"/>
    </ligand>
</feature>
<dbReference type="CDD" id="cd00740">
    <property type="entry name" value="MeTr"/>
    <property type="match status" value="1"/>
</dbReference>
<dbReference type="FunFam" id="3.40.50.280:FF:000001">
    <property type="entry name" value="Methionine synthase"/>
    <property type="match status" value="1"/>
</dbReference>
<comment type="cofactor">
    <cofactor evidence="2 21 24">
        <name>Zn(2+)</name>
        <dbReference type="ChEBI" id="CHEBI:29105"/>
    </cofactor>
</comment>
<feature type="binding site" evidence="23">
    <location>
        <position position="687"/>
    </location>
    <ligand>
        <name>methylcob(III)alamin</name>
        <dbReference type="ChEBI" id="CHEBI:28115"/>
    </ligand>
</feature>
<dbReference type="Pfam" id="PF02574">
    <property type="entry name" value="S-methyl_trans"/>
    <property type="match status" value="1"/>
</dbReference>
<dbReference type="PROSITE" id="PS50974">
    <property type="entry name" value="ADOMET_ACTIVATION"/>
    <property type="match status" value="1"/>
</dbReference>
<dbReference type="GO" id="GO:0050667">
    <property type="term" value="P:homocysteine metabolic process"/>
    <property type="evidence" value="ECO:0007669"/>
    <property type="project" value="TreeGrafter"/>
</dbReference>
<dbReference type="EMBL" id="CP012643">
    <property type="protein sequence ID" value="ALI98421.1"/>
    <property type="molecule type" value="Genomic_DNA"/>
</dbReference>
<dbReference type="GO" id="GO:0032259">
    <property type="term" value="P:methylation"/>
    <property type="evidence" value="ECO:0007669"/>
    <property type="project" value="UniProtKB-KW"/>
</dbReference>
<evidence type="ECO:0000256" key="8">
    <source>
        <dbReference type="ARBA" id="ARBA00022603"/>
    </source>
</evidence>
<dbReference type="Proteomes" id="UP000061382">
    <property type="component" value="Chromosome"/>
</dbReference>
<feature type="binding site" evidence="23">
    <location>
        <position position="949"/>
    </location>
    <ligand>
        <name>S-adenosyl-L-methionine</name>
        <dbReference type="ChEBI" id="CHEBI:59789"/>
    </ligand>
</feature>
<evidence type="ECO:0000256" key="24">
    <source>
        <dbReference type="PROSITE-ProRule" id="PRU00333"/>
    </source>
</evidence>
<feature type="binding site" evidence="23">
    <location>
        <position position="810"/>
    </location>
    <ligand>
        <name>methylcob(III)alamin</name>
        <dbReference type="ChEBI" id="CHEBI:28115"/>
    </ligand>
</feature>
<dbReference type="Gene3D" id="3.10.196.10">
    <property type="entry name" value="Vitamin B12-dependent methionine synthase, activation domain"/>
    <property type="match status" value="1"/>
</dbReference>
<dbReference type="GO" id="GO:0031419">
    <property type="term" value="F:cobalamin binding"/>
    <property type="evidence" value="ECO:0007669"/>
    <property type="project" value="UniProtKB-UniRule"/>
</dbReference>
<gene>
    <name evidence="30" type="ORF">DC20_04785</name>
</gene>
<feature type="binding site" evidence="22 24">
    <location>
        <position position="243"/>
    </location>
    <ligand>
        <name>Zn(2+)</name>
        <dbReference type="ChEBI" id="CHEBI:29105"/>
    </ligand>
</feature>
<dbReference type="InterPro" id="IPR050554">
    <property type="entry name" value="Met_Synthase/Corrinoid"/>
</dbReference>
<dbReference type="SUPFAM" id="SSF82282">
    <property type="entry name" value="Homocysteine S-methyltransferase"/>
    <property type="match status" value="1"/>
</dbReference>
<dbReference type="Pfam" id="PF02607">
    <property type="entry name" value="B12-binding_2"/>
    <property type="match status" value="1"/>
</dbReference>
<comment type="cofactor">
    <cofactor evidence="3 21 22">
        <name>methylcob(III)alamin</name>
        <dbReference type="ChEBI" id="CHEBI:28115"/>
    </cofactor>
</comment>
<dbReference type="SMART" id="SM01018">
    <property type="entry name" value="B12-binding_2"/>
    <property type="match status" value="1"/>
</dbReference>
<feature type="binding site" evidence="23">
    <location>
        <begin position="1194"/>
        <end position="1195"/>
    </location>
    <ligand>
        <name>S-adenosyl-L-methionine</name>
        <dbReference type="ChEBI" id="CHEBI:59789"/>
    </ligand>
</feature>
<feature type="domain" description="AdoMet activation" evidence="27">
    <location>
        <begin position="899"/>
        <end position="1229"/>
    </location>
</feature>
<dbReference type="PROSITE" id="PS51332">
    <property type="entry name" value="B12_BINDING"/>
    <property type="match status" value="1"/>
</dbReference>
<dbReference type="PROSITE" id="PS51337">
    <property type="entry name" value="B12_BINDING_NTER"/>
    <property type="match status" value="1"/>
</dbReference>
<evidence type="ECO:0000259" key="26">
    <source>
        <dbReference type="PROSITE" id="PS50972"/>
    </source>
</evidence>
<dbReference type="FunFam" id="1.10.1240.10:FF:000001">
    <property type="entry name" value="Methionine synthase"/>
    <property type="match status" value="1"/>
</dbReference>
<dbReference type="UniPathway" id="UPA00051">
    <property type="reaction ID" value="UER00081"/>
</dbReference>
<evidence type="ECO:0000259" key="28">
    <source>
        <dbReference type="PROSITE" id="PS51332"/>
    </source>
</evidence>
<dbReference type="InterPro" id="IPR011822">
    <property type="entry name" value="MetH"/>
</dbReference>
<keyword evidence="10 21" id="KW-0846">Cobalamin</keyword>
<evidence type="ECO:0000259" key="27">
    <source>
        <dbReference type="PROSITE" id="PS50974"/>
    </source>
</evidence>
<dbReference type="OrthoDB" id="9803687at2"/>
<evidence type="ECO:0000256" key="21">
    <source>
        <dbReference type="PIRNR" id="PIRNR000381"/>
    </source>
</evidence>
<dbReference type="PROSITE" id="PS50970">
    <property type="entry name" value="HCY"/>
    <property type="match status" value="1"/>
</dbReference>
<feature type="domain" description="B12-binding N-terminal" evidence="29">
    <location>
        <begin position="643"/>
        <end position="737"/>
    </location>
</feature>
<feature type="binding site" evidence="22 24">
    <location>
        <position position="307"/>
    </location>
    <ligand>
        <name>Zn(2+)</name>
        <dbReference type="ChEBI" id="CHEBI:29105"/>
    </ligand>
</feature>
<dbReference type="EC" id="2.1.1.13" evidence="6 20"/>
<dbReference type="InterPro" id="IPR011005">
    <property type="entry name" value="Dihydropteroate_synth-like_sf"/>
</dbReference>
<keyword evidence="12 21" id="KW-0949">S-adenosyl-L-methionine</keyword>
<dbReference type="SUPFAM" id="SSF51717">
    <property type="entry name" value="Dihydropteroate synthetase-like"/>
    <property type="match status" value="1"/>
</dbReference>
<keyword evidence="15 21" id="KW-0862">Zinc</keyword>
<dbReference type="Gene3D" id="1.10.288.10">
    <property type="entry name" value="Cobalamin-dependent Methionine Synthase, domain 2"/>
    <property type="match status" value="1"/>
</dbReference>
<keyword evidence="17 21" id="KW-0170">Cobalt</keyword>
<sequence length="1229" mass="136709">MTPIEEEVQKRILVLDGAMGTMIQRYNLQEEDYRGERFKDYHLDVKGNNDLLSLTQPHIIKEIHSLYFEAGADIAETNTFSGTSIAMADYDMQEWVYEMNYESARIAKEAAEEWTARTPNQPRFVAGAIGPTNRTASLSPDVNNPGFRAITYDELVDAYTEQVRGLVDGGVDLLLVETIFDTLNAKAALFAIDQYSQQTGKRLPLMVSGTITDASGRTLSGQTVEAFLYSVSHMPLLSVGFNCALGAKQLRPHLQSLSKASKFYVSAYPNAGLPNAFGAYDETPEQMGQHIKDFLDNNFVNIVGGCCGTTPPHIKAIAEIAKQYPPRPLPQLPAVPTYSGLEPLTVYEGSNFVNIGERTNVTGSKKFARLILNEQYEEALAIARQQVENGAQIIDVNMDEGMLDSEAAMTLFLNLIASEPDIARVPIMIDSSKWSVIEAGLKCVQGKAIVNSISLKEGEEKFKEYARKVRSYGAAVVVMAFDEEGQADNYERRIQICQRAYDILTKEVGFPAEDIIFDPNILTVATGMEEHNNYAVDFINATRWIKQNLPGAKVSGGVSNISFSFRGNDPVREAMHSVFLYYAIKAGLDMGIVNAGMLEVYEEIPKDLLERVEDVLLNRRPDATERLVEFAETVKNKGKEIVRDEAWRNEPVQKRLTHALVKGLVEYIDQDVEEARHLYQKPLEVIEGPLMDGMNVVGDLFGEGKMFLPQVVKSARVMKKAVAYLLPYIEEEKVRAAASGDTSTRQTNGKILMATVKGDVHDIGKNIVGVVLACNNYEVIDLGVMTPADKILDAAREHNVDVIGLSGLITPSLDEMVHVAREMERQNFNIPLLIGGATTSRAHTAVKVAPAYNGTVVHVLDASRSVPVVGNLLSPDNKEQYAQDIRLEYDQMREGYLSRQKDKKYLPLPQARANKLPIEWKAEDVYTPAKTGVQVFQNFPLEELVPYIDWTPFFQAWELHGKFPKLLEDAVVGEAATKLYADAQVLLKRIVDEKLLTANGVAGLFPANSIGDDDVEIYTDEQRTQVLTHLRTLRQQGQKGPNVPNIALADFVAPKETGLADYTGGFAVTAGHGLDKLVAAFEQDHDDYHSIMAKALADRLAEAFAEKLHEIVRKELWAYEPEESLTNEDLIKEKYQGIRPAPGYPACPDHTEKTTLFQLLEVEKHTGITLTESLAMYPTAAVSGMYFAHRQSKYFGLGKIEKDQVVDYAQRKGMTVEETERWLSPNLNY</sequence>
<evidence type="ECO:0000256" key="14">
    <source>
        <dbReference type="ARBA" id="ARBA00022737"/>
    </source>
</evidence>